<evidence type="ECO:0000256" key="2">
    <source>
        <dbReference type="ARBA" id="ARBA00023186"/>
    </source>
</evidence>
<dbReference type="GO" id="GO:0005737">
    <property type="term" value="C:cytoplasm"/>
    <property type="evidence" value="ECO:0007669"/>
    <property type="project" value="UniProtKB-SubCell"/>
</dbReference>
<dbReference type="PANTHER" id="PTHR21237:SF23">
    <property type="entry name" value="GRPE PROTEIN HOMOLOG, MITOCHONDRIAL"/>
    <property type="match status" value="1"/>
</dbReference>
<evidence type="ECO:0000313" key="6">
    <source>
        <dbReference type="EMBL" id="KKU89551.1"/>
    </source>
</evidence>
<dbReference type="SUPFAM" id="SSF51064">
    <property type="entry name" value="Head domain of nucleotide exchange factor GrpE"/>
    <property type="match status" value="1"/>
</dbReference>
<keyword evidence="3" id="KW-0346">Stress response</keyword>
<dbReference type="GO" id="GO:0042803">
    <property type="term" value="F:protein homodimerization activity"/>
    <property type="evidence" value="ECO:0007669"/>
    <property type="project" value="InterPro"/>
</dbReference>
<proteinExistence type="inferred from homology"/>
<dbReference type="EMBL" id="LCPC01000009">
    <property type="protein sequence ID" value="KKU89551.1"/>
    <property type="molecule type" value="Genomic_DNA"/>
</dbReference>
<dbReference type="GO" id="GO:0006457">
    <property type="term" value="P:protein folding"/>
    <property type="evidence" value="ECO:0007669"/>
    <property type="project" value="InterPro"/>
</dbReference>
<dbReference type="InterPro" id="IPR000740">
    <property type="entry name" value="GrpE"/>
</dbReference>
<dbReference type="PRINTS" id="PR00773">
    <property type="entry name" value="GRPEPROTEIN"/>
</dbReference>
<reference evidence="6 7" key="1">
    <citation type="journal article" date="2015" name="Nature">
        <title>rRNA introns, odd ribosomes, and small enigmatic genomes across a large radiation of phyla.</title>
        <authorList>
            <person name="Brown C.T."/>
            <person name="Hug L.A."/>
            <person name="Thomas B.C."/>
            <person name="Sharon I."/>
            <person name="Castelle C.J."/>
            <person name="Singh A."/>
            <person name="Wilkins M.J."/>
            <person name="Williams K.H."/>
            <person name="Banfield J.F."/>
        </authorList>
    </citation>
    <scope>NUCLEOTIDE SEQUENCE [LARGE SCALE GENOMIC DNA]</scope>
</reference>
<protein>
    <recommendedName>
        <fullName evidence="3">Protein GrpE</fullName>
    </recommendedName>
    <alternativeName>
        <fullName evidence="3">HSP-70 cofactor</fullName>
    </alternativeName>
</protein>
<evidence type="ECO:0000256" key="5">
    <source>
        <dbReference type="SAM" id="MobiDB-lite"/>
    </source>
</evidence>
<keyword evidence="3" id="KW-0963">Cytoplasm</keyword>
<dbReference type="Pfam" id="PF01025">
    <property type="entry name" value="GrpE"/>
    <property type="match status" value="1"/>
</dbReference>
<dbReference type="Gene3D" id="2.30.22.10">
    <property type="entry name" value="Head domain of nucleotide exchange factor GrpE"/>
    <property type="match status" value="1"/>
</dbReference>
<organism evidence="6 7">
    <name type="scientific">Candidatus Yanofskybacteria bacterium GW2011_GWA1_48_10</name>
    <dbReference type="NCBI Taxonomy" id="1619022"/>
    <lineage>
        <taxon>Bacteria</taxon>
        <taxon>Candidatus Yanofskyibacteriota</taxon>
    </lineage>
</organism>
<dbReference type="InterPro" id="IPR013805">
    <property type="entry name" value="GrpE_CC"/>
</dbReference>
<dbReference type="InterPro" id="IPR009012">
    <property type="entry name" value="GrpE_head"/>
</dbReference>
<evidence type="ECO:0000256" key="3">
    <source>
        <dbReference type="HAMAP-Rule" id="MF_01151"/>
    </source>
</evidence>
<dbReference type="CDD" id="cd00446">
    <property type="entry name" value="GrpE"/>
    <property type="match status" value="1"/>
</dbReference>
<keyword evidence="2 3" id="KW-0143">Chaperone</keyword>
<dbReference type="AlphaFoldDB" id="A0A0G1U633"/>
<feature type="region of interest" description="Disordered" evidence="5">
    <location>
        <begin position="1"/>
        <end position="24"/>
    </location>
</feature>
<dbReference type="PANTHER" id="PTHR21237">
    <property type="entry name" value="GRPE PROTEIN"/>
    <property type="match status" value="1"/>
</dbReference>
<comment type="caution">
    <text evidence="6">The sequence shown here is derived from an EMBL/GenBank/DDBJ whole genome shotgun (WGS) entry which is preliminary data.</text>
</comment>
<name>A0A0G1U633_9BACT</name>
<evidence type="ECO:0000313" key="7">
    <source>
        <dbReference type="Proteomes" id="UP000034403"/>
    </source>
</evidence>
<evidence type="ECO:0000256" key="4">
    <source>
        <dbReference type="RuleBase" id="RU004478"/>
    </source>
</evidence>
<dbReference type="GO" id="GO:0000774">
    <property type="term" value="F:adenyl-nucleotide exchange factor activity"/>
    <property type="evidence" value="ECO:0007669"/>
    <property type="project" value="InterPro"/>
</dbReference>
<dbReference type="HAMAP" id="MF_01151">
    <property type="entry name" value="GrpE"/>
    <property type="match status" value="1"/>
</dbReference>
<comment type="function">
    <text evidence="3">Participates actively in the response to hyperosmotic and heat shock by preventing the aggregation of stress-denatured proteins, in association with DnaK and GrpE. It is the nucleotide exchange factor for DnaK and may function as a thermosensor. Unfolded proteins bind initially to DnaJ; upon interaction with the DnaJ-bound protein, DnaK hydrolyzes its bound ATP, resulting in the formation of a stable complex. GrpE releases ADP from DnaK; ATP binding to DnaK triggers the release of the substrate protein, thus completing the reaction cycle. Several rounds of ATP-dependent interactions between DnaJ, DnaK and GrpE are required for fully efficient folding.</text>
</comment>
<dbReference type="Proteomes" id="UP000034403">
    <property type="component" value="Unassembled WGS sequence"/>
</dbReference>
<comment type="subunit">
    <text evidence="3">Homodimer.</text>
</comment>
<dbReference type="Gene3D" id="3.90.20.20">
    <property type="match status" value="1"/>
</dbReference>
<gene>
    <name evidence="3" type="primary">grpE</name>
    <name evidence="6" type="ORF">UY20_C0009G0017</name>
</gene>
<dbReference type="GO" id="GO:0051087">
    <property type="term" value="F:protein-folding chaperone binding"/>
    <property type="evidence" value="ECO:0007669"/>
    <property type="project" value="InterPro"/>
</dbReference>
<dbReference type="GO" id="GO:0051082">
    <property type="term" value="F:unfolded protein binding"/>
    <property type="evidence" value="ECO:0007669"/>
    <property type="project" value="TreeGrafter"/>
</dbReference>
<dbReference type="SUPFAM" id="SSF58014">
    <property type="entry name" value="Coiled-coil domain of nucleotide exchange factor GrpE"/>
    <property type="match status" value="1"/>
</dbReference>
<accession>A0A0G1U633</accession>
<evidence type="ECO:0000256" key="1">
    <source>
        <dbReference type="ARBA" id="ARBA00009054"/>
    </source>
</evidence>
<sequence length="145" mass="17145">MDEDKKQEEKTEEKNPQSREGEYLNNWKRERADFINYKKEESRRLAEFAKFANEDVILEVLEIVDDLEAAVKEMPNIGLEQILKKFMDLFSKYGVERIKVTDEKFDPALHEAVETEPDGRRLVEIRAGYMMHSKVIRPARVKIIK</sequence>
<comment type="similarity">
    <text evidence="1 3 4">Belongs to the GrpE family.</text>
</comment>
<comment type="subcellular location">
    <subcellularLocation>
        <location evidence="3">Cytoplasm</location>
    </subcellularLocation>
</comment>